<dbReference type="Pfam" id="PF00579">
    <property type="entry name" value="tRNA-synt_1b"/>
    <property type="match status" value="1"/>
</dbReference>
<dbReference type="STRING" id="1802695.A3A13_01955"/>
<dbReference type="PROSITE" id="PS00178">
    <property type="entry name" value="AA_TRNA_LIGASE_I"/>
    <property type="match status" value="1"/>
</dbReference>
<evidence type="ECO:0000256" key="9">
    <source>
        <dbReference type="RuleBase" id="RU363036"/>
    </source>
</evidence>
<dbReference type="SUPFAM" id="SSF52374">
    <property type="entry name" value="Nucleotidylyl transferase"/>
    <property type="match status" value="1"/>
</dbReference>
<evidence type="ECO:0000256" key="8">
    <source>
        <dbReference type="HAMAP-Rule" id="MF_00140"/>
    </source>
</evidence>
<dbReference type="InterPro" id="IPR014729">
    <property type="entry name" value="Rossmann-like_a/b/a_fold"/>
</dbReference>
<dbReference type="InterPro" id="IPR002306">
    <property type="entry name" value="Trp-tRNA-ligase"/>
</dbReference>
<comment type="function">
    <text evidence="8">Catalyzes the attachment of tryptophan to tRNA(Trp).</text>
</comment>
<dbReference type="EC" id="6.1.1.2" evidence="8"/>
<evidence type="ECO:0000256" key="6">
    <source>
        <dbReference type="ARBA" id="ARBA00023146"/>
    </source>
</evidence>
<evidence type="ECO:0000256" key="1">
    <source>
        <dbReference type="ARBA" id="ARBA00005594"/>
    </source>
</evidence>
<dbReference type="FunFam" id="1.10.240.10:FF:000002">
    <property type="entry name" value="Tryptophan--tRNA ligase"/>
    <property type="match status" value="1"/>
</dbReference>
<feature type="short sequence motif" description="'HIGH' region" evidence="8">
    <location>
        <begin position="10"/>
        <end position="18"/>
    </location>
</feature>
<keyword evidence="6 8" id="KW-0030">Aminoacyl-tRNA synthetase</keyword>
<dbReference type="GO" id="GO:0005524">
    <property type="term" value="F:ATP binding"/>
    <property type="evidence" value="ECO:0007669"/>
    <property type="project" value="UniProtKB-UniRule"/>
</dbReference>
<feature type="binding site" evidence="8">
    <location>
        <position position="143"/>
    </location>
    <ligand>
        <name>L-tryptophan</name>
        <dbReference type="ChEBI" id="CHEBI:57912"/>
    </ligand>
</feature>
<dbReference type="GO" id="GO:0004830">
    <property type="term" value="F:tryptophan-tRNA ligase activity"/>
    <property type="evidence" value="ECO:0007669"/>
    <property type="project" value="UniProtKB-UniRule"/>
</dbReference>
<dbReference type="InterPro" id="IPR024109">
    <property type="entry name" value="Trp-tRNA-ligase_bac-type"/>
</dbReference>
<keyword evidence="5 8" id="KW-0648">Protein biosynthesis</keyword>
<feature type="binding site" evidence="8">
    <location>
        <begin position="155"/>
        <end position="157"/>
    </location>
    <ligand>
        <name>ATP</name>
        <dbReference type="ChEBI" id="CHEBI:30616"/>
    </ligand>
</feature>
<reference evidence="10 11" key="1">
    <citation type="journal article" date="2016" name="Nat. Commun.">
        <title>Thousands of microbial genomes shed light on interconnected biogeochemical processes in an aquifer system.</title>
        <authorList>
            <person name="Anantharaman K."/>
            <person name="Brown C.T."/>
            <person name="Hug L.A."/>
            <person name="Sharon I."/>
            <person name="Castelle C.J."/>
            <person name="Probst A.J."/>
            <person name="Thomas B.C."/>
            <person name="Singh A."/>
            <person name="Wilkins M.J."/>
            <person name="Karaoz U."/>
            <person name="Brodie E.L."/>
            <person name="Williams K.H."/>
            <person name="Hubbard S.S."/>
            <person name="Banfield J.F."/>
        </authorList>
    </citation>
    <scope>NUCLEOTIDE SEQUENCE [LARGE SCALE GENOMIC DNA]</scope>
</reference>
<dbReference type="CDD" id="cd00806">
    <property type="entry name" value="TrpRS_core"/>
    <property type="match status" value="1"/>
</dbReference>
<accession>A0A1F8GH67</accession>
<evidence type="ECO:0000313" key="11">
    <source>
        <dbReference type="Proteomes" id="UP000178911"/>
    </source>
</evidence>
<evidence type="ECO:0000256" key="4">
    <source>
        <dbReference type="ARBA" id="ARBA00022840"/>
    </source>
</evidence>
<keyword evidence="4 8" id="KW-0067">ATP-binding</keyword>
<comment type="subcellular location">
    <subcellularLocation>
        <location evidence="8">Cytoplasm</location>
    </subcellularLocation>
</comment>
<gene>
    <name evidence="8" type="primary">trpS</name>
    <name evidence="10" type="ORF">A3A13_01955</name>
</gene>
<name>A0A1F8GH67_9BACT</name>
<comment type="subunit">
    <text evidence="8">Homodimer.</text>
</comment>
<feature type="binding site" evidence="8">
    <location>
        <begin position="9"/>
        <end position="11"/>
    </location>
    <ligand>
        <name>ATP</name>
        <dbReference type="ChEBI" id="CHEBI:30616"/>
    </ligand>
</feature>
<evidence type="ECO:0000256" key="5">
    <source>
        <dbReference type="ARBA" id="ARBA00022917"/>
    </source>
</evidence>
<comment type="catalytic activity">
    <reaction evidence="7 8">
        <text>tRNA(Trp) + L-tryptophan + ATP = L-tryptophyl-tRNA(Trp) + AMP + diphosphate + H(+)</text>
        <dbReference type="Rhea" id="RHEA:24080"/>
        <dbReference type="Rhea" id="RHEA-COMP:9671"/>
        <dbReference type="Rhea" id="RHEA-COMP:9705"/>
        <dbReference type="ChEBI" id="CHEBI:15378"/>
        <dbReference type="ChEBI" id="CHEBI:30616"/>
        <dbReference type="ChEBI" id="CHEBI:33019"/>
        <dbReference type="ChEBI" id="CHEBI:57912"/>
        <dbReference type="ChEBI" id="CHEBI:78442"/>
        <dbReference type="ChEBI" id="CHEBI:78535"/>
        <dbReference type="ChEBI" id="CHEBI:456215"/>
        <dbReference type="EC" id="6.1.1.2"/>
    </reaction>
</comment>
<organism evidence="10 11">
    <name type="scientific">Candidatus Yanofskybacteria bacterium RIFCSPLOWO2_01_FULL_43_22</name>
    <dbReference type="NCBI Taxonomy" id="1802695"/>
    <lineage>
        <taxon>Bacteria</taxon>
        <taxon>Candidatus Yanofskyibacteriota</taxon>
    </lineage>
</organism>
<dbReference type="GO" id="GO:0006436">
    <property type="term" value="P:tryptophanyl-tRNA aminoacylation"/>
    <property type="evidence" value="ECO:0007669"/>
    <property type="project" value="UniProtKB-UniRule"/>
</dbReference>
<dbReference type="InterPro" id="IPR050203">
    <property type="entry name" value="Trp-tRNA_synthetase"/>
</dbReference>
<dbReference type="HAMAP" id="MF_00140_B">
    <property type="entry name" value="Trp_tRNA_synth_B"/>
    <property type="match status" value="1"/>
</dbReference>
<comment type="caution">
    <text evidence="10">The sequence shown here is derived from an EMBL/GenBank/DDBJ whole genome shotgun (WGS) entry which is preliminary data.</text>
</comment>
<evidence type="ECO:0000256" key="2">
    <source>
        <dbReference type="ARBA" id="ARBA00022598"/>
    </source>
</evidence>
<evidence type="ECO:0000313" key="10">
    <source>
        <dbReference type="EMBL" id="OGN23789.1"/>
    </source>
</evidence>
<dbReference type="EMBL" id="MGKJ01000015">
    <property type="protein sequence ID" value="OGN23789.1"/>
    <property type="molecule type" value="Genomic_DNA"/>
</dbReference>
<keyword evidence="2 8" id="KW-0436">Ligase</keyword>
<dbReference type="InterPro" id="IPR002305">
    <property type="entry name" value="aa-tRNA-synth_Ic"/>
</dbReference>
<dbReference type="NCBIfam" id="TIGR00233">
    <property type="entry name" value="trpS"/>
    <property type="match status" value="1"/>
</dbReference>
<protein>
    <recommendedName>
        <fullName evidence="8">Tryptophan--tRNA ligase</fullName>
        <ecNumber evidence="8">6.1.1.2</ecNumber>
    </recommendedName>
    <alternativeName>
        <fullName evidence="8">Tryptophanyl-tRNA synthetase</fullName>
        <shortName evidence="8">TrpRS</shortName>
    </alternativeName>
</protein>
<dbReference type="PANTHER" id="PTHR43766:SF1">
    <property type="entry name" value="TRYPTOPHAN--TRNA LIGASE, MITOCHONDRIAL"/>
    <property type="match status" value="1"/>
</dbReference>
<comment type="similarity">
    <text evidence="1 8 9">Belongs to the class-I aminoacyl-tRNA synthetase family.</text>
</comment>
<evidence type="ECO:0000256" key="3">
    <source>
        <dbReference type="ARBA" id="ARBA00022741"/>
    </source>
</evidence>
<dbReference type="Proteomes" id="UP000178911">
    <property type="component" value="Unassembled WGS sequence"/>
</dbReference>
<dbReference type="Gene3D" id="3.40.50.620">
    <property type="entry name" value="HUPs"/>
    <property type="match status" value="1"/>
</dbReference>
<proteinExistence type="inferred from homology"/>
<dbReference type="InterPro" id="IPR001412">
    <property type="entry name" value="aa-tRNA-synth_I_CS"/>
</dbReference>
<sequence length="333" mass="37436">MAKIFSGIRPSGKLHLGNYLGAIKNWLELQNDSEQAIFAVVDYHGITTPYDSTTYKQQVNDVVLDYLAAGIDPDKSLLIRQSKVPQHTELAWIFNTITPIGWLDRLPNYREKLDQVEHSSDISAKSYQNNLALLAYPVLMAADILLYKSSLVPVGDDQKQHIDLTNEIGSKFNHLFGEVFPNVKTHIVQGARIMSLQDPTKKMSKTGDDGIALSDEPDVIRAKIKKAVTDSGKEVKYDEKEKPAISNLLTIYHLLSGKEVNAIEKEYGGKSYVEFKNDLAEVVVSFLKPFQEKKKEFENNPKGIMKILEVSEEKARKLADNTLVEIKDKMGLL</sequence>
<comment type="caution">
    <text evidence="8">Lacks conserved residue(s) required for the propagation of feature annotation.</text>
</comment>
<keyword evidence="3 8" id="KW-0547">Nucleotide-binding</keyword>
<dbReference type="Gene3D" id="1.10.240.10">
    <property type="entry name" value="Tyrosyl-Transfer RNA Synthetase"/>
    <property type="match status" value="1"/>
</dbReference>
<evidence type="ECO:0000256" key="7">
    <source>
        <dbReference type="ARBA" id="ARBA00049929"/>
    </source>
</evidence>
<dbReference type="PANTHER" id="PTHR43766">
    <property type="entry name" value="TRYPTOPHAN--TRNA LIGASE, MITOCHONDRIAL"/>
    <property type="match status" value="1"/>
</dbReference>
<dbReference type="GO" id="GO:0005737">
    <property type="term" value="C:cytoplasm"/>
    <property type="evidence" value="ECO:0007669"/>
    <property type="project" value="UniProtKB-SubCell"/>
</dbReference>
<keyword evidence="8" id="KW-0963">Cytoplasm</keyword>
<feature type="binding site" evidence="8">
    <location>
        <begin position="17"/>
        <end position="18"/>
    </location>
    <ligand>
        <name>ATP</name>
        <dbReference type="ChEBI" id="CHEBI:30616"/>
    </ligand>
</feature>
<feature type="binding site" evidence="8">
    <location>
        <position position="193"/>
    </location>
    <ligand>
        <name>ATP</name>
        <dbReference type="ChEBI" id="CHEBI:30616"/>
    </ligand>
</feature>
<dbReference type="PRINTS" id="PR01039">
    <property type="entry name" value="TRNASYNTHTRP"/>
</dbReference>
<dbReference type="AlphaFoldDB" id="A0A1F8GH67"/>